<reference evidence="1" key="1">
    <citation type="submission" date="2023-10" db="EMBL/GenBank/DDBJ databases">
        <title>Characterization and whole genome sequencing of a novel strain of Bergeyella porcorum QD2021 isolated from pig.</title>
        <authorList>
            <person name="Liu G."/>
            <person name="Chen C."/>
            <person name="Han X."/>
        </authorList>
    </citation>
    <scope>NUCLEOTIDE SEQUENCE</scope>
    <source>
        <strain evidence="1">QD2021</strain>
    </source>
</reference>
<organism evidence="1 2">
    <name type="scientific">Bergeyella porcorum</name>
    <dbReference type="NCBI Taxonomy" id="1735111"/>
    <lineage>
        <taxon>Bacteria</taxon>
        <taxon>Pseudomonadati</taxon>
        <taxon>Bacteroidota</taxon>
        <taxon>Flavobacteriia</taxon>
        <taxon>Flavobacteriales</taxon>
        <taxon>Weeksellaceae</taxon>
        <taxon>Bergeyella</taxon>
    </lineage>
</organism>
<evidence type="ECO:0000313" key="1">
    <source>
        <dbReference type="EMBL" id="WOC52965.1"/>
    </source>
</evidence>
<gene>
    <name evidence="1" type="ORF">BPO_2318</name>
</gene>
<accession>A0AAU0F501</accession>
<evidence type="ECO:0008006" key="3">
    <source>
        <dbReference type="Google" id="ProtNLM"/>
    </source>
</evidence>
<name>A0AAU0F501_9FLAO</name>
<dbReference type="SUPFAM" id="SSF46689">
    <property type="entry name" value="Homeodomain-like"/>
    <property type="match status" value="1"/>
</dbReference>
<sequence length="165" mass="19561">MGRKRTFEIKESLAELKSYIPKVRGHKPSKRLESLILIKSDQYKKLEEVAAHLGVTRKTLVNWIKEYKQGGIDLLLSPAKRNRSSKLITPEIHEELEKRLLSEKNPFSSYVEVKEWLLKQYGVEIEYQWLWKYMRTKFKSVLKVPRKSNVKKNPDKDFDIPPILH</sequence>
<dbReference type="Gene3D" id="1.10.10.60">
    <property type="entry name" value="Homeodomain-like"/>
    <property type="match status" value="1"/>
</dbReference>
<dbReference type="KEGG" id="bpor:BPO_2318"/>
<protein>
    <recommendedName>
        <fullName evidence="3">Transposase</fullName>
    </recommendedName>
</protein>
<dbReference type="InterPro" id="IPR009057">
    <property type="entry name" value="Homeodomain-like_sf"/>
</dbReference>
<keyword evidence="2" id="KW-1185">Reference proteome</keyword>
<proteinExistence type="predicted"/>
<dbReference type="RefSeq" id="WP_327984273.1">
    <property type="nucleotide sequence ID" value="NZ_CP136426.1"/>
</dbReference>
<evidence type="ECO:0000313" key="2">
    <source>
        <dbReference type="Proteomes" id="UP001432059"/>
    </source>
</evidence>
<dbReference type="AlphaFoldDB" id="A0AAU0F501"/>
<dbReference type="Pfam" id="PF13551">
    <property type="entry name" value="HTH_29"/>
    <property type="match status" value="1"/>
</dbReference>
<dbReference type="EMBL" id="CP136426">
    <property type="protein sequence ID" value="WOC52965.1"/>
    <property type="molecule type" value="Genomic_DNA"/>
</dbReference>
<dbReference type="Proteomes" id="UP001432059">
    <property type="component" value="Chromosome"/>
</dbReference>